<dbReference type="RefSeq" id="WP_139104007.1">
    <property type="nucleotide sequence ID" value="NZ_VWXL01000025.1"/>
</dbReference>
<dbReference type="InterPro" id="IPR023296">
    <property type="entry name" value="Glyco_hydro_beta-prop_sf"/>
</dbReference>
<dbReference type="Proteomes" id="UP000469440">
    <property type="component" value="Unassembled WGS sequence"/>
</dbReference>
<gene>
    <name evidence="2" type="ORF">CAFE_09930</name>
</gene>
<dbReference type="SUPFAM" id="SSF75005">
    <property type="entry name" value="Arabinanase/levansucrase/invertase"/>
    <property type="match status" value="2"/>
</dbReference>
<dbReference type="AlphaFoldDB" id="A0A6N8HXR0"/>
<dbReference type="OrthoDB" id="4410706at2"/>
<reference evidence="2 3" key="1">
    <citation type="submission" date="2019-09" db="EMBL/GenBank/DDBJ databases">
        <title>Genome sequence of Clostridium sp. EA1.</title>
        <authorList>
            <person name="Poehlein A."/>
            <person name="Bengelsdorf F.R."/>
            <person name="Daniel R."/>
        </authorList>
    </citation>
    <scope>NUCLEOTIDE SEQUENCE [LARGE SCALE GENOMIC DNA]</scope>
    <source>
        <strain evidence="2 3">EA1</strain>
    </source>
</reference>
<keyword evidence="3" id="KW-1185">Reference proteome</keyword>
<name>A0A6N8HXR0_9FIRM</name>
<organism evidence="2 3">
    <name type="scientific">Caproicibacter fermentans</name>
    <dbReference type="NCBI Taxonomy" id="2576756"/>
    <lineage>
        <taxon>Bacteria</taxon>
        <taxon>Bacillati</taxon>
        <taxon>Bacillota</taxon>
        <taxon>Clostridia</taxon>
        <taxon>Eubacteriales</taxon>
        <taxon>Acutalibacteraceae</taxon>
        <taxon>Caproicibacter</taxon>
    </lineage>
</organism>
<evidence type="ECO:0008006" key="4">
    <source>
        <dbReference type="Google" id="ProtNLM"/>
    </source>
</evidence>
<accession>A0A6N8HXR0</accession>
<evidence type="ECO:0000313" key="3">
    <source>
        <dbReference type="Proteomes" id="UP000469440"/>
    </source>
</evidence>
<comment type="caution">
    <text evidence="2">The sequence shown here is derived from an EMBL/GenBank/DDBJ whole genome shotgun (WGS) entry which is preliminary data.</text>
</comment>
<proteinExistence type="predicted"/>
<keyword evidence="1" id="KW-0732">Signal</keyword>
<dbReference type="EMBL" id="VWXL01000025">
    <property type="protein sequence ID" value="MVB10310.1"/>
    <property type="molecule type" value="Genomic_DNA"/>
</dbReference>
<protein>
    <recommendedName>
        <fullName evidence="4">Glycosyl hydrolase family 32 N-terminal domain-containing protein</fullName>
    </recommendedName>
</protein>
<evidence type="ECO:0000313" key="2">
    <source>
        <dbReference type="EMBL" id="MVB10310.1"/>
    </source>
</evidence>
<evidence type="ECO:0000256" key="1">
    <source>
        <dbReference type="SAM" id="SignalP"/>
    </source>
</evidence>
<dbReference type="Gene3D" id="2.115.10.20">
    <property type="entry name" value="Glycosyl hydrolase domain, family 43"/>
    <property type="match status" value="2"/>
</dbReference>
<feature type="signal peptide" evidence="1">
    <location>
        <begin position="1"/>
        <end position="27"/>
    </location>
</feature>
<feature type="chain" id="PRO_5038909968" description="Glycosyl hydrolase family 32 N-terminal domain-containing protein" evidence="1">
    <location>
        <begin position="28"/>
        <end position="369"/>
    </location>
</feature>
<sequence>MMKKLTKFMFLLVALVFLLLSSECALAQARAKTANTAVTLQMSKRRGAKISRPAIPELQAGYNLVSLPTYDGSGQLTHPKLLYFPNKWNGWKYWLSFTPYPDGNDDYENPSLAVSDDMVHWQEPDARENPVSGIPTDVGQGGHYSDSHIVMRNNVMELWYRYNKGNSETNRPDYSIDYYYRKTSFDGIHWTQPELMQSSKGGILSLDVNYSNGEYEFWYTDYKHRLLHAVSKDGSAWSSPKVCSLSLGKNYAPWHQDIIQYHGEYYLLQTGVNLTKYSFALFLSRSADGIHFSRGVPFYPSDDPVILSQAWLYRSTLVEENNRFVFLIAARFPDGRWYLMRSGLSVAEFDQAQGQEFIIEPRSPQVKIL</sequence>